<dbReference type="GO" id="GO:0016787">
    <property type="term" value="F:hydrolase activity"/>
    <property type="evidence" value="ECO:0007669"/>
    <property type="project" value="UniProtKB-KW"/>
</dbReference>
<dbReference type="Pfam" id="PF04203">
    <property type="entry name" value="Sortase"/>
    <property type="match status" value="1"/>
</dbReference>
<dbReference type="InterPro" id="IPR042003">
    <property type="entry name" value="Sortase_E"/>
</dbReference>
<evidence type="ECO:0000256" key="1">
    <source>
        <dbReference type="ARBA" id="ARBA00022801"/>
    </source>
</evidence>
<sequence>MKRLKATLAKSLNYFGNILIIVSLIVLFLTFGPAVKEEVKYQTTNILDISKSLNPPNTDFSIVIPKISAAAPVFVNTDPYDPTKYLPILKEGVAHANGTSYPGESGNTYLFAHSTESFYNVGKYNAVFYLLGKLNKDDEIFVYYKGKKIKYLVDSVKVVEPEDIKYLGTVSDGNTLTLQTCYPPGTTLKRLIVVANQQDY</sequence>
<evidence type="ECO:0000256" key="2">
    <source>
        <dbReference type="SAM" id="Phobius"/>
    </source>
</evidence>
<dbReference type="InterPro" id="IPR023365">
    <property type="entry name" value="Sortase_dom-sf"/>
</dbReference>
<dbReference type="Gene3D" id="2.40.260.10">
    <property type="entry name" value="Sortase"/>
    <property type="match status" value="1"/>
</dbReference>
<dbReference type="SUPFAM" id="SSF63817">
    <property type="entry name" value="Sortase"/>
    <property type="match status" value="1"/>
</dbReference>
<proteinExistence type="predicted"/>
<evidence type="ECO:0000313" key="3">
    <source>
        <dbReference type="EMBL" id="AKQ03466.1"/>
    </source>
</evidence>
<name>A0A0H4T6T0_9BACT</name>
<keyword evidence="2" id="KW-0812">Transmembrane</keyword>
<protein>
    <submittedName>
        <fullName evidence="3">Putative sortase</fullName>
    </submittedName>
</protein>
<organism evidence="3">
    <name type="scientific">uncultured Microgenomates bacterium Rifle_16ft_4_minimus_38077</name>
    <dbReference type="NCBI Taxonomy" id="1665117"/>
    <lineage>
        <taxon>Bacteria</taxon>
        <taxon>Candidatus Microgenomatota</taxon>
        <taxon>environmental samples</taxon>
    </lineage>
</organism>
<dbReference type="EMBL" id="KT007014">
    <property type="protein sequence ID" value="AKQ03466.1"/>
    <property type="molecule type" value="Genomic_DNA"/>
</dbReference>
<dbReference type="AlphaFoldDB" id="A0A0H4T6T0"/>
<keyword evidence="2" id="KW-1133">Transmembrane helix</keyword>
<feature type="transmembrane region" description="Helical" evidence="2">
    <location>
        <begin position="12"/>
        <end position="35"/>
    </location>
</feature>
<dbReference type="NCBIfam" id="TIGR01076">
    <property type="entry name" value="sortase_fam"/>
    <property type="match status" value="1"/>
</dbReference>
<keyword evidence="2" id="KW-0472">Membrane</keyword>
<accession>A0A0H4T6T0</accession>
<dbReference type="CDD" id="cd05830">
    <property type="entry name" value="Sortase_E"/>
    <property type="match status" value="1"/>
</dbReference>
<keyword evidence="1" id="KW-0378">Hydrolase</keyword>
<reference evidence="3" key="1">
    <citation type="journal article" date="2015" name="ISME J.">
        <title>Aquifer environment selects for microbial species cohorts in sediment and groundwater.</title>
        <authorList>
            <person name="Hug L.A."/>
            <person name="Thomas B.C."/>
            <person name="Brown C.T."/>
            <person name="Frischkorn K.R."/>
            <person name="Williams K.H."/>
            <person name="Tringe S.G."/>
            <person name="Banfield J.F."/>
        </authorList>
    </citation>
    <scope>NUCLEOTIDE SEQUENCE</scope>
</reference>
<dbReference type="InterPro" id="IPR005754">
    <property type="entry name" value="Sortase"/>
</dbReference>